<dbReference type="Gene3D" id="3.30.1150.10">
    <property type="match status" value="1"/>
</dbReference>
<feature type="region of interest" description="Disordered" evidence="5">
    <location>
        <begin position="140"/>
        <end position="207"/>
    </location>
</feature>
<keyword evidence="9" id="KW-1185">Reference proteome</keyword>
<feature type="compositionally biased region" description="Gly residues" evidence="5">
    <location>
        <begin position="175"/>
        <end position="186"/>
    </location>
</feature>
<evidence type="ECO:0000259" key="7">
    <source>
        <dbReference type="PROSITE" id="PS52015"/>
    </source>
</evidence>
<evidence type="ECO:0000256" key="6">
    <source>
        <dbReference type="SAM" id="Phobius"/>
    </source>
</evidence>
<feature type="domain" description="TonB C-terminal" evidence="7">
    <location>
        <begin position="208"/>
        <end position="297"/>
    </location>
</feature>
<dbReference type="Pfam" id="PF03544">
    <property type="entry name" value="TonB_C"/>
    <property type="match status" value="1"/>
</dbReference>
<sequence length="297" mass="29584">MQEDSFGGTARRGGRQWRPSLAAWALALAVHALAFGLLAAGLSSAWPPREPPPFAVTLIGPVEEAPDSAAAGEAGGGEGGFAAPVSEPPAEVSPHAPPSRPSMPAPIRTTAAPRAVAVKPVHMPLPEKRIPPAEALPEVKAAVPASEEGNAPSQGASQEAGEGRGGAEPAVATGEGAGAGGRGNGASGPSSGKEGEGGGGAGSKGGAPWSERLRAWLEAHKVYPPKARRLGVEGTVWVRLSCSGGKAVVQLEQSSGAPWLDEAALALVREGLAALEGDAAVCTQGGFTVPIGYRLVG</sequence>
<dbReference type="InterPro" id="IPR037682">
    <property type="entry name" value="TonB_C"/>
</dbReference>
<keyword evidence="3 6" id="KW-1133">Transmembrane helix</keyword>
<evidence type="ECO:0000256" key="1">
    <source>
        <dbReference type="ARBA" id="ARBA00004167"/>
    </source>
</evidence>
<dbReference type="Proteomes" id="UP000182108">
    <property type="component" value="Unassembled WGS sequence"/>
</dbReference>
<evidence type="ECO:0000313" key="9">
    <source>
        <dbReference type="Proteomes" id="UP000182108"/>
    </source>
</evidence>
<comment type="subcellular location">
    <subcellularLocation>
        <location evidence="1">Membrane</location>
        <topology evidence="1">Single-pass membrane protein</topology>
    </subcellularLocation>
</comment>
<organism evidence="8 9">
    <name type="scientific">Tepidiphilus thermophilus</name>
    <dbReference type="NCBI Taxonomy" id="876478"/>
    <lineage>
        <taxon>Bacteria</taxon>
        <taxon>Pseudomonadati</taxon>
        <taxon>Pseudomonadota</taxon>
        <taxon>Hydrogenophilia</taxon>
        <taxon>Hydrogenophilales</taxon>
        <taxon>Hydrogenophilaceae</taxon>
        <taxon>Tepidiphilus</taxon>
    </lineage>
</organism>
<dbReference type="NCBIfam" id="TIGR01352">
    <property type="entry name" value="tonB_Cterm"/>
    <property type="match status" value="1"/>
</dbReference>
<keyword evidence="2 6" id="KW-0812">Transmembrane</keyword>
<dbReference type="RefSeq" id="WP_055422471.1">
    <property type="nucleotide sequence ID" value="NZ_CYHH01000001.1"/>
</dbReference>
<feature type="compositionally biased region" description="Pro residues" evidence="5">
    <location>
        <begin position="95"/>
        <end position="104"/>
    </location>
</feature>
<dbReference type="InterPro" id="IPR006260">
    <property type="entry name" value="TonB/TolA_C"/>
</dbReference>
<reference evidence="9" key="1">
    <citation type="submission" date="2015-08" db="EMBL/GenBank/DDBJ databases">
        <authorList>
            <person name="Babu N.S."/>
            <person name="Beckwith C.J."/>
            <person name="Beseler K.G."/>
            <person name="Brison A."/>
            <person name="Carone J.V."/>
            <person name="Caskin T.P."/>
            <person name="Diamond M."/>
            <person name="Durham M.E."/>
            <person name="Foxe J.M."/>
            <person name="Go M."/>
            <person name="Henderson B.A."/>
            <person name="Jones I.B."/>
            <person name="McGettigan J.A."/>
            <person name="Micheletti S.J."/>
            <person name="Nasrallah M.E."/>
            <person name="Ortiz D."/>
            <person name="Piller C.R."/>
            <person name="Privatt S.R."/>
            <person name="Schneider S.L."/>
            <person name="Sharp S."/>
            <person name="Smith T.C."/>
            <person name="Stanton J.D."/>
            <person name="Ullery H.E."/>
            <person name="Wilson R.J."/>
            <person name="Serrano M.G."/>
            <person name="Buck G."/>
            <person name="Lee V."/>
            <person name="Wang Y."/>
            <person name="Carvalho R."/>
            <person name="Voegtly L."/>
            <person name="Shi R."/>
            <person name="Duckworth R."/>
            <person name="Johnson A."/>
            <person name="Loviza R."/>
            <person name="Walstead R."/>
            <person name="Shah Z."/>
            <person name="Kiflezghi M."/>
            <person name="Wade K."/>
            <person name="Ball S.L."/>
            <person name="Bradley K.W."/>
            <person name="Asai D.J."/>
            <person name="Bowman C.A."/>
            <person name="Russell D.A."/>
            <person name="Pope W.H."/>
            <person name="Jacobs-Sera D."/>
            <person name="Hendrix R.W."/>
            <person name="Hatfull G.F."/>
        </authorList>
    </citation>
    <scope>NUCLEOTIDE SEQUENCE [LARGE SCALE GENOMIC DNA]</scope>
    <source>
        <strain evidence="9">JCM 19170</strain>
    </source>
</reference>
<dbReference type="EMBL" id="CYHH01000001">
    <property type="protein sequence ID" value="CUB04789.1"/>
    <property type="molecule type" value="Genomic_DNA"/>
</dbReference>
<dbReference type="OrthoDB" id="5298860at2"/>
<dbReference type="AlphaFoldDB" id="A0A0K6INX0"/>
<accession>A0A0K6INX0</accession>
<dbReference type="SUPFAM" id="SSF74653">
    <property type="entry name" value="TolA/TonB C-terminal domain"/>
    <property type="match status" value="1"/>
</dbReference>
<feature type="region of interest" description="Disordered" evidence="5">
    <location>
        <begin position="67"/>
        <end position="107"/>
    </location>
</feature>
<dbReference type="GO" id="GO:0016020">
    <property type="term" value="C:membrane"/>
    <property type="evidence" value="ECO:0007669"/>
    <property type="project" value="UniProtKB-SubCell"/>
</dbReference>
<evidence type="ECO:0000313" key="8">
    <source>
        <dbReference type="EMBL" id="CUB04789.1"/>
    </source>
</evidence>
<evidence type="ECO:0000256" key="3">
    <source>
        <dbReference type="ARBA" id="ARBA00022989"/>
    </source>
</evidence>
<evidence type="ECO:0000256" key="2">
    <source>
        <dbReference type="ARBA" id="ARBA00022692"/>
    </source>
</evidence>
<dbReference type="GO" id="GO:0055085">
    <property type="term" value="P:transmembrane transport"/>
    <property type="evidence" value="ECO:0007669"/>
    <property type="project" value="InterPro"/>
</dbReference>
<feature type="transmembrane region" description="Helical" evidence="6">
    <location>
        <begin position="21"/>
        <end position="46"/>
    </location>
</feature>
<gene>
    <name evidence="8" type="ORF">Ga0061068_10174</name>
</gene>
<evidence type="ECO:0000256" key="5">
    <source>
        <dbReference type="SAM" id="MobiDB-lite"/>
    </source>
</evidence>
<keyword evidence="4 6" id="KW-0472">Membrane</keyword>
<proteinExistence type="predicted"/>
<dbReference type="PROSITE" id="PS52015">
    <property type="entry name" value="TONB_CTD"/>
    <property type="match status" value="1"/>
</dbReference>
<name>A0A0K6INX0_9PROT</name>
<evidence type="ECO:0000256" key="4">
    <source>
        <dbReference type="ARBA" id="ARBA00023136"/>
    </source>
</evidence>
<protein>
    <submittedName>
        <fullName evidence="8">TonB family C-terminal domain</fullName>
    </submittedName>
</protein>